<evidence type="ECO:0000313" key="2">
    <source>
        <dbReference type="Proteomes" id="UP000468766"/>
    </source>
</evidence>
<evidence type="ECO:0000313" key="1">
    <source>
        <dbReference type="EMBL" id="KAB2951812.1"/>
    </source>
</evidence>
<sequence>MLRWKILHKIPGRMRLQILESSPQSLWFDRLESMERLSAVQSVDYNALSKTVLIKYDVAKITEQALLALLSAPKDTFALNNVSKTTTTPALALLKVGAGVVLVMVHRKLFRLRIGNMLWWSIVAYLLKKHYPIIRARLRRLGILESRKAFTAAVLPAKASPVKREIAKALPPRA</sequence>
<reference evidence="1 2" key="1">
    <citation type="submission" date="2019-10" db="EMBL/GenBank/DDBJ databases">
        <title>Whole-genome sequence of the extremophile Heliorestis acidaminivorans DSM 24790.</title>
        <authorList>
            <person name="Kyndt J.A."/>
            <person name="Meyer T.E."/>
        </authorList>
    </citation>
    <scope>NUCLEOTIDE SEQUENCE [LARGE SCALE GENOMIC DNA]</scope>
    <source>
        <strain evidence="1 2">DSM 24790</strain>
    </source>
</reference>
<dbReference type="Proteomes" id="UP000468766">
    <property type="component" value="Unassembled WGS sequence"/>
</dbReference>
<organism evidence="1 2">
    <name type="scientific">Heliorestis acidaminivorans</name>
    <dbReference type="NCBI Taxonomy" id="553427"/>
    <lineage>
        <taxon>Bacteria</taxon>
        <taxon>Bacillati</taxon>
        <taxon>Bacillota</taxon>
        <taxon>Clostridia</taxon>
        <taxon>Eubacteriales</taxon>
        <taxon>Heliobacteriaceae</taxon>
        <taxon>Heliorestis</taxon>
    </lineage>
</organism>
<protein>
    <submittedName>
        <fullName evidence="1">Uncharacterized protein</fullName>
    </submittedName>
</protein>
<proteinExistence type="predicted"/>
<comment type="caution">
    <text evidence="1">The sequence shown here is derived from an EMBL/GenBank/DDBJ whole genome shotgun (WGS) entry which is preliminary data.</text>
</comment>
<gene>
    <name evidence="1" type="ORF">F9B85_11005</name>
</gene>
<name>A0A6I0ESH3_9FIRM</name>
<dbReference type="EMBL" id="WBXO01000009">
    <property type="protein sequence ID" value="KAB2951812.1"/>
    <property type="molecule type" value="Genomic_DNA"/>
</dbReference>
<dbReference type="RefSeq" id="WP_151620874.1">
    <property type="nucleotide sequence ID" value="NZ_WBXO01000009.1"/>
</dbReference>
<keyword evidence="2" id="KW-1185">Reference proteome</keyword>
<accession>A0A6I0ESH3</accession>
<dbReference type="OrthoDB" id="2053977at2"/>
<dbReference type="AlphaFoldDB" id="A0A6I0ESH3"/>